<dbReference type="EMBL" id="FMWD01000002">
    <property type="protein sequence ID" value="SCZ52854.1"/>
    <property type="molecule type" value="Genomic_DNA"/>
</dbReference>
<evidence type="ECO:0000313" key="1">
    <source>
        <dbReference type="EMBL" id="SCZ52854.1"/>
    </source>
</evidence>
<protein>
    <submittedName>
        <fullName evidence="1">Uncharacterized protein</fullName>
    </submittedName>
</protein>
<gene>
    <name evidence="1" type="ORF">SAMN03097708_00819</name>
</gene>
<name>A0A1G5PTF4_9GAMM</name>
<reference evidence="1 2" key="1">
    <citation type="submission" date="2016-10" db="EMBL/GenBank/DDBJ databases">
        <authorList>
            <person name="de Groot N.N."/>
        </authorList>
    </citation>
    <scope>NUCLEOTIDE SEQUENCE [LARGE SCALE GENOMIC DNA]</scope>
    <source>
        <strain evidence="1 2">HLD2</strain>
    </source>
</reference>
<dbReference type="Proteomes" id="UP000199648">
    <property type="component" value="Unassembled WGS sequence"/>
</dbReference>
<proteinExistence type="predicted"/>
<organism evidence="1 2">
    <name type="scientific">Thiohalomonas denitrificans</name>
    <dbReference type="NCBI Taxonomy" id="415747"/>
    <lineage>
        <taxon>Bacteria</taxon>
        <taxon>Pseudomonadati</taxon>
        <taxon>Pseudomonadota</taxon>
        <taxon>Gammaproteobacteria</taxon>
        <taxon>Thiohalomonadales</taxon>
        <taxon>Thiohalomonadaceae</taxon>
        <taxon>Thiohalomonas</taxon>
    </lineage>
</organism>
<keyword evidence="2" id="KW-1185">Reference proteome</keyword>
<evidence type="ECO:0000313" key="2">
    <source>
        <dbReference type="Proteomes" id="UP000199648"/>
    </source>
</evidence>
<dbReference type="OrthoDB" id="9814432at2"/>
<sequence length="90" mass="9880">MKMVLMLVGGCVLLAGLLIFMRYMALKRAAKEQEEAARALPEDEVQCFSCGLVVPREKALEKKGRYFCGVKRNDRDGNPIQRASGDGSGS</sequence>
<dbReference type="AlphaFoldDB" id="A0A1G5PTF4"/>
<accession>A0A1G5PTF4</accession>
<dbReference type="RefSeq" id="WP_092992877.1">
    <property type="nucleotide sequence ID" value="NZ_FMWD01000002.1"/>
</dbReference>